<organism evidence="8 9">
    <name type="scientific">Coniochaeta ligniaria NRRL 30616</name>
    <dbReference type="NCBI Taxonomy" id="1408157"/>
    <lineage>
        <taxon>Eukaryota</taxon>
        <taxon>Fungi</taxon>
        <taxon>Dikarya</taxon>
        <taxon>Ascomycota</taxon>
        <taxon>Pezizomycotina</taxon>
        <taxon>Sordariomycetes</taxon>
        <taxon>Sordariomycetidae</taxon>
        <taxon>Coniochaetales</taxon>
        <taxon>Coniochaetaceae</taxon>
        <taxon>Coniochaeta</taxon>
    </lineage>
</organism>
<protein>
    <recommendedName>
        <fullName evidence="7">MARVEL domain-containing protein</fullName>
    </recommendedName>
</protein>
<dbReference type="AlphaFoldDB" id="A0A1J7JE21"/>
<keyword evidence="6" id="KW-0732">Signal</keyword>
<dbReference type="InParanoid" id="A0A1J7JE21"/>
<dbReference type="PANTHER" id="PTHR37451">
    <property type="entry name" value="MARVEL DOMAIN"/>
    <property type="match status" value="1"/>
</dbReference>
<dbReference type="Pfam" id="PF01284">
    <property type="entry name" value="MARVEL"/>
    <property type="match status" value="1"/>
</dbReference>
<evidence type="ECO:0000259" key="7">
    <source>
        <dbReference type="Pfam" id="PF01284"/>
    </source>
</evidence>
<keyword evidence="2 5" id="KW-0812">Transmembrane</keyword>
<keyword evidence="4 5" id="KW-0472">Membrane</keyword>
<feature type="transmembrane region" description="Helical" evidence="5">
    <location>
        <begin position="44"/>
        <end position="65"/>
    </location>
</feature>
<dbReference type="OrthoDB" id="2117453at2759"/>
<accession>A0A1J7JE21</accession>
<feature type="chain" id="PRO_5013176450" description="MARVEL domain-containing protein" evidence="6">
    <location>
        <begin position="18"/>
        <end position="166"/>
    </location>
</feature>
<evidence type="ECO:0000256" key="1">
    <source>
        <dbReference type="ARBA" id="ARBA00004141"/>
    </source>
</evidence>
<reference evidence="8 9" key="1">
    <citation type="submission" date="2016-10" db="EMBL/GenBank/DDBJ databases">
        <title>Draft genome sequence of Coniochaeta ligniaria NRRL30616, a lignocellulolytic fungus for bioabatement of inhibitors in plant biomass hydrolysates.</title>
        <authorList>
            <consortium name="DOE Joint Genome Institute"/>
            <person name="Jimenez D.J."/>
            <person name="Hector R.E."/>
            <person name="Riley R."/>
            <person name="Sun H."/>
            <person name="Grigoriev I.V."/>
            <person name="Van Elsas J.D."/>
            <person name="Nichols N.N."/>
        </authorList>
    </citation>
    <scope>NUCLEOTIDE SEQUENCE [LARGE SCALE GENOMIC DNA]</scope>
    <source>
        <strain evidence="8 9">NRRL 30616</strain>
    </source>
</reference>
<feature type="transmembrane region" description="Helical" evidence="5">
    <location>
        <begin position="120"/>
        <end position="137"/>
    </location>
</feature>
<evidence type="ECO:0000256" key="4">
    <source>
        <dbReference type="ARBA" id="ARBA00023136"/>
    </source>
</evidence>
<dbReference type="EMBL" id="KV875099">
    <property type="protein sequence ID" value="OIW27476.1"/>
    <property type="molecule type" value="Genomic_DNA"/>
</dbReference>
<evidence type="ECO:0000256" key="2">
    <source>
        <dbReference type="ARBA" id="ARBA00022692"/>
    </source>
</evidence>
<evidence type="ECO:0000256" key="6">
    <source>
        <dbReference type="SAM" id="SignalP"/>
    </source>
</evidence>
<comment type="subcellular location">
    <subcellularLocation>
        <location evidence="1">Membrane</location>
        <topology evidence="1">Multi-pass membrane protein</topology>
    </subcellularLocation>
</comment>
<evidence type="ECO:0000313" key="8">
    <source>
        <dbReference type="EMBL" id="OIW27476.1"/>
    </source>
</evidence>
<evidence type="ECO:0000256" key="5">
    <source>
        <dbReference type="SAM" id="Phobius"/>
    </source>
</evidence>
<dbReference type="GO" id="GO:0016020">
    <property type="term" value="C:membrane"/>
    <property type="evidence" value="ECO:0007669"/>
    <property type="project" value="UniProtKB-SubCell"/>
</dbReference>
<feature type="transmembrane region" description="Helical" evidence="5">
    <location>
        <begin position="77"/>
        <end position="100"/>
    </location>
</feature>
<keyword evidence="3 5" id="KW-1133">Transmembrane helix</keyword>
<name>A0A1J7JE21_9PEZI</name>
<evidence type="ECO:0000256" key="3">
    <source>
        <dbReference type="ARBA" id="ARBA00022989"/>
    </source>
</evidence>
<sequence>MMKMGFGLVLALRGVQAVLSLVVLGLSGYVANWYNVDTLTQSPTQINFLIFAALWSIISVVYLEVVPRFFPRASHPWAALAFEGTNVLFFFAGFIALGVFLSQLLFCRGTVCAAAQADTAFSAFLFCTWGVTVGLAAKDMFKGGFRKPAGGAGIAANNVAMKETMA</sequence>
<proteinExistence type="predicted"/>
<keyword evidence="9" id="KW-1185">Reference proteome</keyword>
<dbReference type="PANTHER" id="PTHR37451:SF5">
    <property type="entry name" value="MARVEL DOMAIN-CONTAINING PROTEIN"/>
    <property type="match status" value="1"/>
</dbReference>
<gene>
    <name evidence="8" type="ORF">CONLIGDRAFT_432944</name>
</gene>
<dbReference type="InterPro" id="IPR008253">
    <property type="entry name" value="Marvel"/>
</dbReference>
<feature type="signal peptide" evidence="6">
    <location>
        <begin position="1"/>
        <end position="17"/>
    </location>
</feature>
<feature type="domain" description="MARVEL" evidence="7">
    <location>
        <begin position="10"/>
        <end position="134"/>
    </location>
</feature>
<dbReference type="FunCoup" id="A0A1J7JE21">
    <property type="interactions" value="86"/>
</dbReference>
<dbReference type="STRING" id="1408157.A0A1J7JE21"/>
<dbReference type="Proteomes" id="UP000182658">
    <property type="component" value="Unassembled WGS sequence"/>
</dbReference>
<evidence type="ECO:0000313" key="9">
    <source>
        <dbReference type="Proteomes" id="UP000182658"/>
    </source>
</evidence>